<dbReference type="EMBL" id="AP021876">
    <property type="protein sequence ID" value="BBO83170.1"/>
    <property type="molecule type" value="Genomic_DNA"/>
</dbReference>
<gene>
    <name evidence="1" type="ORF">DSCO28_37360</name>
</gene>
<name>A0A5K7ZSI6_9BACT</name>
<sequence length="64" mass="7578">MIETLMDKIKVAAMKSMKRIGDQSRRFQGIVYGKSMETFSRMNLRANKTKDRINQMRDSIQKKH</sequence>
<dbReference type="KEGG" id="dov:DSCO28_37360"/>
<accession>A0A5K7ZSI6</accession>
<reference evidence="1 2" key="1">
    <citation type="submission" date="2019-11" db="EMBL/GenBank/DDBJ databases">
        <title>Comparative genomics of hydrocarbon-degrading Desulfosarcina strains.</title>
        <authorList>
            <person name="Watanabe M."/>
            <person name="Kojima H."/>
            <person name="Fukui M."/>
        </authorList>
    </citation>
    <scope>NUCLEOTIDE SEQUENCE [LARGE SCALE GENOMIC DNA]</scope>
    <source>
        <strain evidence="1 2">28bB2T</strain>
    </source>
</reference>
<dbReference type="AlphaFoldDB" id="A0A5K7ZSI6"/>
<proteinExistence type="predicted"/>
<protein>
    <submittedName>
        <fullName evidence="1">Uncharacterized protein</fullName>
    </submittedName>
</protein>
<organism evidence="1 2">
    <name type="scientific">Desulfosarcina ovata subsp. sediminis</name>
    <dbReference type="NCBI Taxonomy" id="885957"/>
    <lineage>
        <taxon>Bacteria</taxon>
        <taxon>Pseudomonadati</taxon>
        <taxon>Thermodesulfobacteriota</taxon>
        <taxon>Desulfobacteria</taxon>
        <taxon>Desulfobacterales</taxon>
        <taxon>Desulfosarcinaceae</taxon>
        <taxon>Desulfosarcina</taxon>
    </lineage>
</organism>
<dbReference type="Proteomes" id="UP000425960">
    <property type="component" value="Chromosome"/>
</dbReference>
<evidence type="ECO:0000313" key="1">
    <source>
        <dbReference type="EMBL" id="BBO83170.1"/>
    </source>
</evidence>
<evidence type="ECO:0000313" key="2">
    <source>
        <dbReference type="Proteomes" id="UP000425960"/>
    </source>
</evidence>